<dbReference type="SUPFAM" id="SSF51735">
    <property type="entry name" value="NAD(P)-binding Rossmann-fold domains"/>
    <property type="match status" value="1"/>
</dbReference>
<dbReference type="PRINTS" id="PR00081">
    <property type="entry name" value="GDHRDH"/>
</dbReference>
<keyword evidence="3" id="KW-1185">Reference proteome</keyword>
<sequence length="320" mass="34737">MPAPSDILSFARGQLLQSPSLPQTSFAGKTIVITGANTGLGFECAKQVAALGASTIILGCRNITKGEAAKKNIPHDEKTTIHVWQIDMADFSSVKAFAERLSTLPRLDAVLANAGISTNQYSVAESFESTLTVNVISTFLLALLVLPQLRSQAQQTHLTIVGSNVHCFADHTQLQHPPQGEVFTTLSDKQQADMAARYFLSKLMVMLCVQELASRTDSNKVVVNCPSPGWCKTELFRQDDGGFMGRNMLKLIGRTPEEGARCLTSAITAGKDTHGQYLSECRVKPASVFVRSSEGQQLQRTLFKELLQVIERIAPGATKV</sequence>
<protein>
    <submittedName>
        <fullName evidence="2">Uncharacterized protein</fullName>
    </submittedName>
</protein>
<dbReference type="GO" id="GO:0016491">
    <property type="term" value="F:oxidoreductase activity"/>
    <property type="evidence" value="ECO:0007669"/>
    <property type="project" value="UniProtKB-KW"/>
</dbReference>
<dbReference type="Proteomes" id="UP000503462">
    <property type="component" value="Chromosome 2"/>
</dbReference>
<dbReference type="Gene3D" id="3.40.50.720">
    <property type="entry name" value="NAD(P)-binding Rossmann-like Domain"/>
    <property type="match status" value="1"/>
</dbReference>
<dbReference type="OrthoDB" id="542013at2759"/>
<name>A0A6H0XR28_9PEZI</name>
<dbReference type="InterPro" id="IPR002347">
    <property type="entry name" value="SDR_fam"/>
</dbReference>
<dbReference type="PANTHER" id="PTHR43157:SF31">
    <property type="entry name" value="PHOSPHATIDYLINOSITOL-GLYCAN BIOSYNTHESIS CLASS F PROTEIN"/>
    <property type="match status" value="1"/>
</dbReference>
<evidence type="ECO:0000313" key="2">
    <source>
        <dbReference type="EMBL" id="QIW97078.1"/>
    </source>
</evidence>
<reference evidence="2 3" key="1">
    <citation type="journal article" date="2016" name="Sci. Rep.">
        <title>Peltaster fructicola genome reveals evolution from an invasive phytopathogen to an ectophytic parasite.</title>
        <authorList>
            <person name="Xu C."/>
            <person name="Chen H."/>
            <person name="Gleason M.L."/>
            <person name="Xu J.R."/>
            <person name="Liu H."/>
            <person name="Zhang R."/>
            <person name="Sun G."/>
        </authorList>
    </citation>
    <scope>NUCLEOTIDE SEQUENCE [LARGE SCALE GENOMIC DNA]</scope>
    <source>
        <strain evidence="2 3">LNHT1506</strain>
    </source>
</reference>
<dbReference type="Pfam" id="PF00106">
    <property type="entry name" value="adh_short"/>
    <property type="match status" value="1"/>
</dbReference>
<gene>
    <name evidence="2" type="ORF">AMS68_002596</name>
</gene>
<dbReference type="EMBL" id="CP051140">
    <property type="protein sequence ID" value="QIW97078.1"/>
    <property type="molecule type" value="Genomic_DNA"/>
</dbReference>
<dbReference type="InterPro" id="IPR036291">
    <property type="entry name" value="NAD(P)-bd_dom_sf"/>
</dbReference>
<dbReference type="PANTHER" id="PTHR43157">
    <property type="entry name" value="PHOSPHATIDYLINOSITOL-GLYCAN BIOSYNTHESIS CLASS F PROTEIN-RELATED"/>
    <property type="match status" value="1"/>
</dbReference>
<proteinExistence type="predicted"/>
<evidence type="ECO:0000256" key="1">
    <source>
        <dbReference type="ARBA" id="ARBA00023002"/>
    </source>
</evidence>
<keyword evidence="1" id="KW-0560">Oxidoreductase</keyword>
<evidence type="ECO:0000313" key="3">
    <source>
        <dbReference type="Proteomes" id="UP000503462"/>
    </source>
</evidence>
<organism evidence="2 3">
    <name type="scientific">Peltaster fructicola</name>
    <dbReference type="NCBI Taxonomy" id="286661"/>
    <lineage>
        <taxon>Eukaryota</taxon>
        <taxon>Fungi</taxon>
        <taxon>Dikarya</taxon>
        <taxon>Ascomycota</taxon>
        <taxon>Pezizomycotina</taxon>
        <taxon>Dothideomycetes</taxon>
        <taxon>Dothideomycetes incertae sedis</taxon>
        <taxon>Peltaster</taxon>
    </lineage>
</organism>
<accession>A0A6H0XR28</accession>
<dbReference type="AlphaFoldDB" id="A0A6H0XR28"/>